<dbReference type="GO" id="GO:0008168">
    <property type="term" value="F:methyltransferase activity"/>
    <property type="evidence" value="ECO:0007669"/>
    <property type="project" value="UniProtKB-KW"/>
</dbReference>
<dbReference type="GO" id="GO:0032259">
    <property type="term" value="P:methylation"/>
    <property type="evidence" value="ECO:0007669"/>
    <property type="project" value="UniProtKB-KW"/>
</dbReference>
<comment type="caution">
    <text evidence="5">The sequence shown here is derived from an EMBL/GenBank/DDBJ whole genome shotgun (WGS) entry which is preliminary data.</text>
</comment>
<keyword evidence="2" id="KW-0808">Transferase</keyword>
<gene>
    <name evidence="5" type="ORF">IDJ77_14830</name>
</gene>
<reference evidence="5 6" key="1">
    <citation type="submission" date="2020-09" db="EMBL/GenBank/DDBJ databases">
        <title>Novel species of Mucilaginibacter isolated from a glacier on the Tibetan Plateau.</title>
        <authorList>
            <person name="Liu Q."/>
            <person name="Xin Y.-H."/>
        </authorList>
    </citation>
    <scope>NUCLEOTIDE SEQUENCE [LARGE SCALE GENOMIC DNA]</scope>
    <source>
        <strain evidence="5 6">ZT4R22</strain>
    </source>
</reference>
<accession>A0ABR7WS15</accession>
<dbReference type="SUPFAM" id="SSF53335">
    <property type="entry name" value="S-adenosyl-L-methionine-dependent methyltransferases"/>
    <property type="match status" value="1"/>
</dbReference>
<organism evidence="5 6">
    <name type="scientific">Mucilaginibacter pankratovii</name>
    <dbReference type="NCBI Taxonomy" id="2772110"/>
    <lineage>
        <taxon>Bacteria</taxon>
        <taxon>Pseudomonadati</taxon>
        <taxon>Bacteroidota</taxon>
        <taxon>Sphingobacteriia</taxon>
        <taxon>Sphingobacteriales</taxon>
        <taxon>Sphingobacteriaceae</taxon>
        <taxon>Mucilaginibacter</taxon>
    </lineage>
</organism>
<dbReference type="PANTHER" id="PTHR43464:SF19">
    <property type="entry name" value="UBIQUINONE BIOSYNTHESIS O-METHYLTRANSFERASE, MITOCHONDRIAL"/>
    <property type="match status" value="1"/>
</dbReference>
<dbReference type="Proteomes" id="UP000606600">
    <property type="component" value="Unassembled WGS sequence"/>
</dbReference>
<name>A0ABR7WS15_9SPHI</name>
<keyword evidence="3" id="KW-0949">S-adenosyl-L-methionine</keyword>
<dbReference type="InterPro" id="IPR025714">
    <property type="entry name" value="Methyltranfer_dom"/>
</dbReference>
<keyword evidence="6" id="KW-1185">Reference proteome</keyword>
<dbReference type="CDD" id="cd02440">
    <property type="entry name" value="AdoMet_MTases"/>
    <property type="match status" value="1"/>
</dbReference>
<keyword evidence="1 5" id="KW-0489">Methyltransferase</keyword>
<feature type="domain" description="Methyltransferase" evidence="4">
    <location>
        <begin position="40"/>
        <end position="148"/>
    </location>
</feature>
<dbReference type="EMBL" id="JACWMY010000007">
    <property type="protein sequence ID" value="MBD1365094.1"/>
    <property type="molecule type" value="Genomic_DNA"/>
</dbReference>
<dbReference type="RefSeq" id="WP_191189755.1">
    <property type="nucleotide sequence ID" value="NZ_JACWMY010000007.1"/>
</dbReference>
<evidence type="ECO:0000313" key="6">
    <source>
        <dbReference type="Proteomes" id="UP000606600"/>
    </source>
</evidence>
<dbReference type="Gene3D" id="3.40.50.150">
    <property type="entry name" value="Vaccinia Virus protein VP39"/>
    <property type="match status" value="1"/>
</dbReference>
<evidence type="ECO:0000256" key="1">
    <source>
        <dbReference type="ARBA" id="ARBA00022603"/>
    </source>
</evidence>
<dbReference type="PANTHER" id="PTHR43464">
    <property type="entry name" value="METHYLTRANSFERASE"/>
    <property type="match status" value="1"/>
</dbReference>
<dbReference type="Pfam" id="PF13847">
    <property type="entry name" value="Methyltransf_31"/>
    <property type="match status" value="1"/>
</dbReference>
<dbReference type="InterPro" id="IPR029063">
    <property type="entry name" value="SAM-dependent_MTases_sf"/>
</dbReference>
<sequence length="268" mass="28612">MATTGDYIISGGQAGKSRLNVLASVLENSTRNLLLANGLKEGSAFLDVGCGGGNVATMAAEIVGKQGYITALDFDESLIALNRQDAAAQGIGNLKYHAISAYDVANQNEFDVVYARFLLSHLQRPAEVLLNMVRAAKPGGRIVVEDVQFSGHFCYPANAAFERYLQLYSALATTRGQNPEIGPALFGMLKQTGITAVGFDVIQPAFSSGAGKQMAYITMDRIKKAVISQGLATEDEVAQILSQLAAFTADEQSIISLPRIFRVWGVKA</sequence>
<evidence type="ECO:0000259" key="4">
    <source>
        <dbReference type="Pfam" id="PF13847"/>
    </source>
</evidence>
<protein>
    <submittedName>
        <fullName evidence="5">Methyltransferase domain-containing protein</fullName>
    </submittedName>
</protein>
<evidence type="ECO:0000313" key="5">
    <source>
        <dbReference type="EMBL" id="MBD1365094.1"/>
    </source>
</evidence>
<evidence type="ECO:0000256" key="3">
    <source>
        <dbReference type="ARBA" id="ARBA00022691"/>
    </source>
</evidence>
<evidence type="ECO:0000256" key="2">
    <source>
        <dbReference type="ARBA" id="ARBA00022679"/>
    </source>
</evidence>
<proteinExistence type="predicted"/>